<evidence type="ECO:0000313" key="2">
    <source>
        <dbReference type="Proteomes" id="UP000031189"/>
    </source>
</evidence>
<comment type="caution">
    <text evidence="1">The sequence shown here is derived from an EMBL/GenBank/DDBJ whole genome shotgun (WGS) entry which is preliminary data.</text>
</comment>
<accession>A0A0B3WMU7</accession>
<dbReference type="RefSeq" id="WP_039681075.1">
    <property type="nucleotide sequence ID" value="NZ_JAWGXO010000002.1"/>
</dbReference>
<gene>
    <name evidence="1" type="ORF">QX51_16885</name>
</gene>
<dbReference type="STRING" id="1577792.QX51_16885"/>
<dbReference type="Proteomes" id="UP000031189">
    <property type="component" value="Unassembled WGS sequence"/>
</dbReference>
<sequence>MKYTKEEMDVIADKIVEMLNEKEEMRIGKIAKVLIHSGLVQSSYEADKVLKYRKDLFISPKMGIWRLVESE</sequence>
<dbReference type="AlphaFoldDB" id="A0A0B3WMU7"/>
<name>A0A0B3WMU7_9FIRM</name>
<evidence type="ECO:0008006" key="3">
    <source>
        <dbReference type="Google" id="ProtNLM"/>
    </source>
</evidence>
<dbReference type="EMBL" id="JWHR01000135">
    <property type="protein sequence ID" value="KHS55865.1"/>
    <property type="molecule type" value="Genomic_DNA"/>
</dbReference>
<dbReference type="OrthoDB" id="1756201at2"/>
<protein>
    <recommendedName>
        <fullName evidence="3">HTH HARE-type domain-containing protein</fullName>
    </recommendedName>
</protein>
<organism evidence="1 2">
    <name type="scientific">Terrisporobacter othiniensis</name>
    <dbReference type="NCBI Taxonomy" id="1577792"/>
    <lineage>
        <taxon>Bacteria</taxon>
        <taxon>Bacillati</taxon>
        <taxon>Bacillota</taxon>
        <taxon>Clostridia</taxon>
        <taxon>Peptostreptococcales</taxon>
        <taxon>Peptostreptococcaceae</taxon>
        <taxon>Terrisporobacter</taxon>
    </lineage>
</organism>
<reference evidence="1 2" key="1">
    <citation type="submission" date="2014-12" db="EMBL/GenBank/DDBJ databases">
        <title>Draft genome sequence of Terrisporobacter sp. 08-306576, isolated from the blood culture of a bacteremia patient.</title>
        <authorList>
            <person name="Lund L.C."/>
            <person name="Sydenham T.V."/>
            <person name="Hogh S.V."/>
            <person name="Skov M.N."/>
            <person name="Kemp M."/>
            <person name="Justesen U.S."/>
        </authorList>
    </citation>
    <scope>NUCLEOTIDE SEQUENCE [LARGE SCALE GENOMIC DNA]</scope>
    <source>
        <strain evidence="1 2">08-306576</strain>
    </source>
</reference>
<evidence type="ECO:0000313" key="1">
    <source>
        <dbReference type="EMBL" id="KHS55865.1"/>
    </source>
</evidence>
<proteinExistence type="predicted"/>
<keyword evidence="2" id="KW-1185">Reference proteome</keyword>